<gene>
    <name evidence="7" type="ORF">HG535_0E04070</name>
</gene>
<dbReference type="CDD" id="cd15760">
    <property type="entry name" value="FYVE_scVPS27p_like"/>
    <property type="match status" value="1"/>
</dbReference>
<feature type="compositionally biased region" description="Basic and acidic residues" evidence="5">
    <location>
        <begin position="651"/>
        <end position="666"/>
    </location>
</feature>
<organism evidence="7 8">
    <name type="scientific">Zygotorulaspora mrakii</name>
    <name type="common">Zygosaccharomyces mrakii</name>
    <dbReference type="NCBI Taxonomy" id="42260"/>
    <lineage>
        <taxon>Eukaryota</taxon>
        <taxon>Fungi</taxon>
        <taxon>Dikarya</taxon>
        <taxon>Ascomycota</taxon>
        <taxon>Saccharomycotina</taxon>
        <taxon>Saccharomycetes</taxon>
        <taxon>Saccharomycetales</taxon>
        <taxon>Saccharomycetaceae</taxon>
        <taxon>Zygotorulaspora</taxon>
    </lineage>
</organism>
<feature type="compositionally biased region" description="Acidic residues" evidence="5">
    <location>
        <begin position="45"/>
        <end position="58"/>
    </location>
</feature>
<dbReference type="SMART" id="SM00064">
    <property type="entry name" value="FYVE"/>
    <property type="match status" value="1"/>
</dbReference>
<evidence type="ECO:0000256" key="1">
    <source>
        <dbReference type="ARBA" id="ARBA00022723"/>
    </source>
</evidence>
<feature type="compositionally biased region" description="Low complexity" evidence="5">
    <location>
        <begin position="99"/>
        <end position="113"/>
    </location>
</feature>
<dbReference type="EMBL" id="CP058608">
    <property type="protein sequence ID" value="QLG73323.1"/>
    <property type="molecule type" value="Genomic_DNA"/>
</dbReference>
<dbReference type="PROSITE" id="PS50178">
    <property type="entry name" value="ZF_FYVE"/>
    <property type="match status" value="1"/>
</dbReference>
<dbReference type="InterPro" id="IPR000306">
    <property type="entry name" value="Znf_FYVE"/>
</dbReference>
<sequence>MMSSIHSQSSDSHLNDQDQHMDLQRKDDEQQQATQFFSEKTPAIQEEEEEDTGEEERESEGNREETSSDSTSNNKEEINFVSRNTTKAPRLQKTKSHRSSCNSSSSSNSNGNGVTNKSTMTFEKQKVAPPRARAQSAQSVLSNLSLRSLLLQNNLTQQQPQQPPAGNENYSATNYGNLNQQIQSPAMSSSMRRKAPTNVMFRRNSSENEIGLQLPFTDDKRLDLDPKHSLRRNFSRNSLMKRQQSANIVETVEIEDDESNEEEEAQNYQMNLPDDKNITDEDDEVSQKKLTEKALRKLSLLKRGSLQKRKSDNSSQNSDKVENVNESTDNDNETFEKITSQEGSMTHLQFGNKRVILDSSSFLLGNNGVRSNQQQMQQQFFQPLQKASSDSIQQLSVNTNGKSKTNNSKKNFKQICNPKKPLYVPAVLRDTAETNITIDDLMRPDSPQHTLLNNFRGNSGSGSNHNPSSQASVYSTTSSILETCRKKISSFLFPNSDFSNSDLPYGLNSESPRLPRKDHWLPDSKRASCHYCHKLFTFFERKHHCRHCGDIFCDQHLSHWLYLNSNAEFIIGGGGMGTLSKVCDGCLGDYENLIRNPSWRSQKDNNQPNQEDSADSKFSSRCNSNEHNPNNINYNYNANNYKSQQSPEAISVDKKDQSDDSKKENGDIIGSVVGSVPADWNWSSF</sequence>
<keyword evidence="2 4" id="KW-0863">Zinc-finger</keyword>
<dbReference type="KEGG" id="zmk:HG535_0E04070"/>
<dbReference type="GO" id="GO:0046854">
    <property type="term" value="P:phosphatidylinositol phosphate biosynthetic process"/>
    <property type="evidence" value="ECO:0007669"/>
    <property type="project" value="TreeGrafter"/>
</dbReference>
<dbReference type="GO" id="GO:0032266">
    <property type="term" value="F:phosphatidylinositol-3-phosphate binding"/>
    <property type="evidence" value="ECO:0007669"/>
    <property type="project" value="UniProtKB-ARBA"/>
</dbReference>
<evidence type="ECO:0000313" key="8">
    <source>
        <dbReference type="Proteomes" id="UP000509704"/>
    </source>
</evidence>
<dbReference type="InterPro" id="IPR013083">
    <property type="entry name" value="Znf_RING/FYVE/PHD"/>
</dbReference>
<dbReference type="GeneID" id="59237065"/>
<dbReference type="Gene3D" id="3.30.40.10">
    <property type="entry name" value="Zinc/RING finger domain, C3HC4 (zinc finger)"/>
    <property type="match status" value="1"/>
</dbReference>
<feature type="region of interest" description="Disordered" evidence="5">
    <location>
        <begin position="1"/>
        <end position="117"/>
    </location>
</feature>
<dbReference type="RefSeq" id="XP_037145050.1">
    <property type="nucleotide sequence ID" value="XM_037289155.1"/>
</dbReference>
<dbReference type="PANTHER" id="PTHR45748:SF7">
    <property type="entry name" value="1-PHOSPHATIDYLINOSITOL 3-PHOSPHATE 5-KINASE-RELATED"/>
    <property type="match status" value="1"/>
</dbReference>
<evidence type="ECO:0000313" key="7">
    <source>
        <dbReference type="EMBL" id="QLG73323.1"/>
    </source>
</evidence>
<feature type="region of interest" description="Disordered" evidence="5">
    <location>
        <begin position="440"/>
        <end position="471"/>
    </location>
</feature>
<feature type="compositionally biased region" description="Low complexity" evidence="5">
    <location>
        <begin position="453"/>
        <end position="471"/>
    </location>
</feature>
<dbReference type="SUPFAM" id="SSF57903">
    <property type="entry name" value="FYVE/PHD zinc finger"/>
    <property type="match status" value="1"/>
</dbReference>
<proteinExistence type="predicted"/>
<dbReference type="PANTHER" id="PTHR45748">
    <property type="entry name" value="1-PHOSPHATIDYLINOSITOL 3-PHOSPHATE 5-KINASE-RELATED"/>
    <property type="match status" value="1"/>
</dbReference>
<feature type="compositionally biased region" description="Basic and acidic residues" evidence="5">
    <location>
        <begin position="273"/>
        <end position="290"/>
    </location>
</feature>
<accession>A0A7H9B4F2</accession>
<feature type="region of interest" description="Disordered" evidence="5">
    <location>
        <begin position="598"/>
        <end position="685"/>
    </location>
</feature>
<protein>
    <recommendedName>
        <fullName evidence="6">FYVE-type domain-containing protein</fullName>
    </recommendedName>
</protein>
<feature type="compositionally biased region" description="Low complexity" evidence="5">
    <location>
        <begin position="1"/>
        <end position="12"/>
    </location>
</feature>
<evidence type="ECO:0000256" key="4">
    <source>
        <dbReference type="PROSITE-ProRule" id="PRU00091"/>
    </source>
</evidence>
<keyword evidence="8" id="KW-1185">Reference proteome</keyword>
<dbReference type="AlphaFoldDB" id="A0A7H9B4F2"/>
<reference evidence="7 8" key="1">
    <citation type="submission" date="2020-07" db="EMBL/GenBank/DDBJ databases">
        <title>The yeast mating-type switching endonuclease HO is a domesticated member of an unorthodox homing genetic element family.</title>
        <authorList>
            <person name="Coughlan A.Y."/>
            <person name="Lombardi L."/>
            <person name="Braun-Galleani S."/>
            <person name="Martos A.R."/>
            <person name="Galeote V."/>
            <person name="Bigey F."/>
            <person name="Dequin S."/>
            <person name="Byrne K.P."/>
            <person name="Wolfe K.H."/>
        </authorList>
    </citation>
    <scope>NUCLEOTIDE SEQUENCE [LARGE SCALE GENOMIC DNA]</scope>
    <source>
        <strain evidence="7 8">NRRL Y-6702</strain>
    </source>
</reference>
<feature type="compositionally biased region" description="Polar residues" evidence="5">
    <location>
        <begin position="598"/>
        <end position="622"/>
    </location>
</feature>
<evidence type="ECO:0000256" key="3">
    <source>
        <dbReference type="ARBA" id="ARBA00022833"/>
    </source>
</evidence>
<dbReference type="OrthoDB" id="10018316at2759"/>
<evidence type="ECO:0000256" key="2">
    <source>
        <dbReference type="ARBA" id="ARBA00022771"/>
    </source>
</evidence>
<evidence type="ECO:0000256" key="5">
    <source>
        <dbReference type="SAM" id="MobiDB-lite"/>
    </source>
</evidence>
<feature type="compositionally biased region" description="Basic and acidic residues" evidence="5">
    <location>
        <begin position="13"/>
        <end position="29"/>
    </location>
</feature>
<feature type="region of interest" description="Disordered" evidence="5">
    <location>
        <begin position="241"/>
        <end position="290"/>
    </location>
</feature>
<dbReference type="InterPro" id="IPR011011">
    <property type="entry name" value="Znf_FYVE_PHD"/>
</dbReference>
<dbReference type="InterPro" id="IPR017455">
    <property type="entry name" value="Znf_FYVE-rel"/>
</dbReference>
<name>A0A7H9B4F2_ZYGMR</name>
<feature type="domain" description="FYVE-type" evidence="6">
    <location>
        <begin position="523"/>
        <end position="591"/>
    </location>
</feature>
<keyword evidence="1" id="KW-0479">Metal-binding</keyword>
<feature type="compositionally biased region" description="Acidic residues" evidence="5">
    <location>
        <begin position="252"/>
        <end position="265"/>
    </location>
</feature>
<dbReference type="GO" id="GO:0010008">
    <property type="term" value="C:endosome membrane"/>
    <property type="evidence" value="ECO:0007669"/>
    <property type="project" value="TreeGrafter"/>
</dbReference>
<dbReference type="Proteomes" id="UP000509704">
    <property type="component" value="Chromosome 5"/>
</dbReference>
<dbReference type="GO" id="GO:0008270">
    <property type="term" value="F:zinc ion binding"/>
    <property type="evidence" value="ECO:0007669"/>
    <property type="project" value="UniProtKB-KW"/>
</dbReference>
<evidence type="ECO:0000259" key="6">
    <source>
        <dbReference type="PROSITE" id="PS50178"/>
    </source>
</evidence>
<feature type="compositionally biased region" description="Low complexity" evidence="5">
    <location>
        <begin position="623"/>
        <end position="641"/>
    </location>
</feature>
<dbReference type="GO" id="GO:0000285">
    <property type="term" value="F:1-phosphatidylinositol-3-phosphate 5-kinase activity"/>
    <property type="evidence" value="ECO:0007669"/>
    <property type="project" value="TreeGrafter"/>
</dbReference>
<keyword evidence="3" id="KW-0862">Zinc</keyword>
<feature type="region of interest" description="Disordered" evidence="5">
    <location>
        <begin position="302"/>
        <end position="332"/>
    </location>
</feature>
<dbReference type="Pfam" id="PF01363">
    <property type="entry name" value="FYVE"/>
    <property type="match status" value="1"/>
</dbReference>